<comment type="caution">
    <text evidence="2">The sequence shown here is derived from an EMBL/GenBank/DDBJ whole genome shotgun (WGS) entry which is preliminary data.</text>
</comment>
<accession>A0A8J4Q909</accession>
<evidence type="ECO:0000259" key="1">
    <source>
        <dbReference type="Pfam" id="PF00155"/>
    </source>
</evidence>
<dbReference type="InterPro" id="IPR015422">
    <property type="entry name" value="PyrdxlP-dep_Trfase_small"/>
</dbReference>
<sequence>MGRLNLTSGPPTFIQAAVPQIPEKTGEDFFSKVIDILREAAHICYDRIMEIPCITCPNKPEGSMFVMVKLNSSILKDIIDDMDFCLKLAKEDSVIVLPGVALGMKNWLRITFAAEPSDLEDGLGRIKAFCQRHAKKH</sequence>
<dbReference type="Pfam" id="PF00155">
    <property type="entry name" value="Aminotran_1_2"/>
    <property type="match status" value="1"/>
</dbReference>
<dbReference type="OrthoDB" id="7042322at2759"/>
<dbReference type="PANTHER" id="PTHR45744">
    <property type="entry name" value="TYROSINE AMINOTRANSFERASE"/>
    <property type="match status" value="1"/>
</dbReference>
<dbReference type="GO" id="GO:0004838">
    <property type="term" value="F:L-tyrosine-2-oxoglutarate transaminase activity"/>
    <property type="evidence" value="ECO:0007669"/>
    <property type="project" value="TreeGrafter"/>
</dbReference>
<organism evidence="2 3">
    <name type="scientific">Castanea mollissima</name>
    <name type="common">Chinese chestnut</name>
    <dbReference type="NCBI Taxonomy" id="60419"/>
    <lineage>
        <taxon>Eukaryota</taxon>
        <taxon>Viridiplantae</taxon>
        <taxon>Streptophyta</taxon>
        <taxon>Embryophyta</taxon>
        <taxon>Tracheophyta</taxon>
        <taxon>Spermatophyta</taxon>
        <taxon>Magnoliopsida</taxon>
        <taxon>eudicotyledons</taxon>
        <taxon>Gunneridae</taxon>
        <taxon>Pentapetalae</taxon>
        <taxon>rosids</taxon>
        <taxon>fabids</taxon>
        <taxon>Fagales</taxon>
        <taxon>Fagaceae</taxon>
        <taxon>Castanea</taxon>
    </lineage>
</organism>
<dbReference type="Proteomes" id="UP000737018">
    <property type="component" value="Unassembled WGS sequence"/>
</dbReference>
<dbReference type="InterPro" id="IPR015424">
    <property type="entry name" value="PyrdxlP-dep_Trfase"/>
</dbReference>
<dbReference type="GO" id="GO:0006572">
    <property type="term" value="P:L-tyrosine catabolic process"/>
    <property type="evidence" value="ECO:0007669"/>
    <property type="project" value="TreeGrafter"/>
</dbReference>
<dbReference type="Gene3D" id="3.90.1150.10">
    <property type="entry name" value="Aspartate Aminotransferase, domain 1"/>
    <property type="match status" value="1"/>
</dbReference>
<protein>
    <recommendedName>
        <fullName evidence="1">Aminotransferase class I/classII large domain-containing protein</fullName>
    </recommendedName>
</protein>
<keyword evidence="3" id="KW-1185">Reference proteome</keyword>
<gene>
    <name evidence="2" type="ORF">CMV_027951</name>
</gene>
<dbReference type="SUPFAM" id="SSF53383">
    <property type="entry name" value="PLP-dependent transferases"/>
    <property type="match status" value="1"/>
</dbReference>
<dbReference type="FunFam" id="3.90.1150.10:FF:000040">
    <property type="entry name" value="Tyrosine aminotransferase"/>
    <property type="match status" value="1"/>
</dbReference>
<dbReference type="EMBL" id="JRKL02011514">
    <property type="protein sequence ID" value="KAF3945695.1"/>
    <property type="molecule type" value="Genomic_DNA"/>
</dbReference>
<dbReference type="GO" id="GO:0030170">
    <property type="term" value="F:pyridoxal phosphate binding"/>
    <property type="evidence" value="ECO:0007669"/>
    <property type="project" value="InterPro"/>
</dbReference>
<evidence type="ECO:0000313" key="3">
    <source>
        <dbReference type="Proteomes" id="UP000737018"/>
    </source>
</evidence>
<reference evidence="2" key="1">
    <citation type="submission" date="2020-03" db="EMBL/GenBank/DDBJ databases">
        <title>Castanea mollissima Vanexum genome sequencing.</title>
        <authorList>
            <person name="Staton M."/>
        </authorList>
    </citation>
    <scope>NUCLEOTIDE SEQUENCE</scope>
    <source>
        <tissue evidence="2">Leaf</tissue>
    </source>
</reference>
<name>A0A8J4Q909_9ROSI</name>
<dbReference type="InterPro" id="IPR004839">
    <property type="entry name" value="Aminotransferase_I/II_large"/>
</dbReference>
<feature type="domain" description="Aminotransferase class I/classII large" evidence="1">
    <location>
        <begin position="11"/>
        <end position="125"/>
    </location>
</feature>
<dbReference type="AlphaFoldDB" id="A0A8J4Q909"/>
<proteinExistence type="predicted"/>
<evidence type="ECO:0000313" key="2">
    <source>
        <dbReference type="EMBL" id="KAF3945695.1"/>
    </source>
</evidence>
<dbReference type="PANTHER" id="PTHR45744:SF11">
    <property type="entry name" value="TYROSINE AMINOTRANSFERASE"/>
    <property type="match status" value="1"/>
</dbReference>